<dbReference type="PROSITE" id="PS51755">
    <property type="entry name" value="OMPR_PHOB"/>
    <property type="match status" value="1"/>
</dbReference>
<accession>A0A2V5KL84</accession>
<dbReference type="Proteomes" id="UP000247476">
    <property type="component" value="Unassembled WGS sequence"/>
</dbReference>
<comment type="caution">
    <text evidence="10">The sequence shown here is derived from an EMBL/GenBank/DDBJ whole genome shotgun (WGS) entry which is preliminary data.</text>
</comment>
<dbReference type="Gene3D" id="6.10.250.690">
    <property type="match status" value="1"/>
</dbReference>
<evidence type="ECO:0000259" key="9">
    <source>
        <dbReference type="PROSITE" id="PS51755"/>
    </source>
</evidence>
<dbReference type="PANTHER" id="PTHR48111">
    <property type="entry name" value="REGULATOR OF RPOS"/>
    <property type="match status" value="1"/>
</dbReference>
<evidence type="ECO:0000256" key="1">
    <source>
        <dbReference type="ARBA" id="ARBA00022553"/>
    </source>
</evidence>
<evidence type="ECO:0000256" key="7">
    <source>
        <dbReference type="PROSITE-ProRule" id="PRU01091"/>
    </source>
</evidence>
<dbReference type="GO" id="GO:0032993">
    <property type="term" value="C:protein-DNA complex"/>
    <property type="evidence" value="ECO:0007669"/>
    <property type="project" value="TreeGrafter"/>
</dbReference>
<evidence type="ECO:0000256" key="3">
    <source>
        <dbReference type="ARBA" id="ARBA00023015"/>
    </source>
</evidence>
<evidence type="ECO:0000259" key="8">
    <source>
        <dbReference type="PROSITE" id="PS50110"/>
    </source>
</evidence>
<keyword evidence="11" id="KW-1185">Reference proteome</keyword>
<proteinExistence type="predicted"/>
<dbReference type="InterPro" id="IPR039420">
    <property type="entry name" value="WalR-like"/>
</dbReference>
<feature type="domain" description="Response regulatory" evidence="8">
    <location>
        <begin position="17"/>
        <end position="131"/>
    </location>
</feature>
<dbReference type="InterPro" id="IPR001867">
    <property type="entry name" value="OmpR/PhoB-type_DNA-bd"/>
</dbReference>
<keyword evidence="1 6" id="KW-0597">Phosphoprotein</keyword>
<dbReference type="AlphaFoldDB" id="A0A2V5KL84"/>
<dbReference type="CDD" id="cd17574">
    <property type="entry name" value="REC_OmpR"/>
    <property type="match status" value="1"/>
</dbReference>
<dbReference type="SMART" id="SM00862">
    <property type="entry name" value="Trans_reg_C"/>
    <property type="match status" value="1"/>
</dbReference>
<keyword evidence="3" id="KW-0805">Transcription regulation</keyword>
<keyword evidence="2" id="KW-0902">Two-component regulatory system</keyword>
<evidence type="ECO:0000313" key="11">
    <source>
        <dbReference type="Proteomes" id="UP000247476"/>
    </source>
</evidence>
<feature type="modified residue" description="4-aspartylphosphate" evidence="6">
    <location>
        <position position="66"/>
    </location>
</feature>
<dbReference type="Gene3D" id="3.40.50.2300">
    <property type="match status" value="1"/>
</dbReference>
<keyword evidence="4 7" id="KW-0238">DNA-binding</keyword>
<dbReference type="InterPro" id="IPR036388">
    <property type="entry name" value="WH-like_DNA-bd_sf"/>
</dbReference>
<protein>
    <submittedName>
        <fullName evidence="10">DNA-binding response regulator</fullName>
    </submittedName>
</protein>
<dbReference type="InterPro" id="IPR011006">
    <property type="entry name" value="CheY-like_superfamily"/>
</dbReference>
<dbReference type="InterPro" id="IPR001789">
    <property type="entry name" value="Sig_transdc_resp-reg_receiver"/>
</dbReference>
<dbReference type="Pfam" id="PF00072">
    <property type="entry name" value="Response_reg"/>
    <property type="match status" value="1"/>
</dbReference>
<dbReference type="GO" id="GO:0006355">
    <property type="term" value="P:regulation of DNA-templated transcription"/>
    <property type="evidence" value="ECO:0007669"/>
    <property type="project" value="InterPro"/>
</dbReference>
<dbReference type="SMART" id="SM00448">
    <property type="entry name" value="REC"/>
    <property type="match status" value="1"/>
</dbReference>
<feature type="DNA-binding region" description="OmpR/PhoB-type" evidence="7">
    <location>
        <begin position="142"/>
        <end position="240"/>
    </location>
</feature>
<evidence type="ECO:0000256" key="2">
    <source>
        <dbReference type="ARBA" id="ARBA00023012"/>
    </source>
</evidence>
<name>A0A2V5KL84_9BACL</name>
<keyword evidence="5" id="KW-0804">Transcription</keyword>
<organism evidence="10 11">
    <name type="scientific">Paenibacillus flagellatus</name>
    <dbReference type="NCBI Taxonomy" id="2211139"/>
    <lineage>
        <taxon>Bacteria</taxon>
        <taxon>Bacillati</taxon>
        <taxon>Bacillota</taxon>
        <taxon>Bacilli</taxon>
        <taxon>Bacillales</taxon>
        <taxon>Paenibacillaceae</taxon>
        <taxon>Paenibacillus</taxon>
    </lineage>
</organism>
<reference evidence="10 11" key="1">
    <citation type="submission" date="2018-05" db="EMBL/GenBank/DDBJ databases">
        <title>Paenibacillus flagellatus sp. nov., isolated from selenium mineral soil.</title>
        <authorList>
            <person name="Dai X."/>
        </authorList>
    </citation>
    <scope>NUCLEOTIDE SEQUENCE [LARGE SCALE GENOMIC DNA]</scope>
    <source>
        <strain evidence="10 11">DXL2</strain>
    </source>
</reference>
<evidence type="ECO:0000313" key="10">
    <source>
        <dbReference type="EMBL" id="PYI51517.1"/>
    </source>
</evidence>
<dbReference type="SUPFAM" id="SSF52172">
    <property type="entry name" value="CheY-like"/>
    <property type="match status" value="1"/>
</dbReference>
<sequence length="243" mass="28482">MMESQPMCGGEVEFMERILIVDDEPEIRELIRFHLERAGWETVEAESGRQAIERLRERPVSLIVLDIMMDDGDGFELLRHTREHCPDTLVIALSARREVQDKIDALGLGADDYVTKPFSPMELQARIQAHFRRHRPDGHHRPDVIRLNKLVLDIDNFVLYNDGRRHDLTPVECELLQFLMRNPDRVLTKREIYKHIWQHENYDDNNLSVFISRIRKMLESAPDSPVHLHNIRGVGYRFSGDGR</sequence>
<dbReference type="GO" id="GO:0000156">
    <property type="term" value="F:phosphorelay response regulator activity"/>
    <property type="evidence" value="ECO:0007669"/>
    <property type="project" value="TreeGrafter"/>
</dbReference>
<evidence type="ECO:0000256" key="4">
    <source>
        <dbReference type="ARBA" id="ARBA00023125"/>
    </source>
</evidence>
<evidence type="ECO:0000256" key="6">
    <source>
        <dbReference type="PROSITE-ProRule" id="PRU00169"/>
    </source>
</evidence>
<dbReference type="EMBL" id="QJVJ01000012">
    <property type="protein sequence ID" value="PYI51517.1"/>
    <property type="molecule type" value="Genomic_DNA"/>
</dbReference>
<dbReference type="PROSITE" id="PS50110">
    <property type="entry name" value="RESPONSE_REGULATORY"/>
    <property type="match status" value="1"/>
</dbReference>
<dbReference type="GO" id="GO:0005829">
    <property type="term" value="C:cytosol"/>
    <property type="evidence" value="ECO:0007669"/>
    <property type="project" value="TreeGrafter"/>
</dbReference>
<dbReference type="PANTHER" id="PTHR48111:SF40">
    <property type="entry name" value="PHOSPHATE REGULON TRANSCRIPTIONAL REGULATORY PROTEIN PHOB"/>
    <property type="match status" value="1"/>
</dbReference>
<dbReference type="CDD" id="cd00383">
    <property type="entry name" value="trans_reg_C"/>
    <property type="match status" value="1"/>
</dbReference>
<dbReference type="Gene3D" id="1.10.10.10">
    <property type="entry name" value="Winged helix-like DNA-binding domain superfamily/Winged helix DNA-binding domain"/>
    <property type="match status" value="1"/>
</dbReference>
<evidence type="ECO:0000256" key="5">
    <source>
        <dbReference type="ARBA" id="ARBA00023163"/>
    </source>
</evidence>
<gene>
    <name evidence="10" type="ORF">DLM86_24145</name>
</gene>
<dbReference type="GO" id="GO:0000976">
    <property type="term" value="F:transcription cis-regulatory region binding"/>
    <property type="evidence" value="ECO:0007669"/>
    <property type="project" value="TreeGrafter"/>
</dbReference>
<dbReference type="Pfam" id="PF00486">
    <property type="entry name" value="Trans_reg_C"/>
    <property type="match status" value="1"/>
</dbReference>
<feature type="domain" description="OmpR/PhoB-type" evidence="9">
    <location>
        <begin position="142"/>
        <end position="240"/>
    </location>
</feature>